<dbReference type="InterPro" id="IPR050655">
    <property type="entry name" value="Plant_B3_domain"/>
</dbReference>
<evidence type="ECO:0000256" key="1">
    <source>
        <dbReference type="ARBA" id="ARBA00004123"/>
    </source>
</evidence>
<dbReference type="Proteomes" id="UP000265566">
    <property type="component" value="Chromosome 3"/>
</dbReference>
<name>A0A396J148_MEDTR</name>
<comment type="caution">
    <text evidence="7">The sequence shown here is derived from an EMBL/GenBank/DDBJ whole genome shotgun (WGS) entry which is preliminary data.</text>
</comment>
<evidence type="ECO:0000259" key="6">
    <source>
        <dbReference type="PROSITE" id="PS50863"/>
    </source>
</evidence>
<dbReference type="GO" id="GO:0005634">
    <property type="term" value="C:nucleus"/>
    <property type="evidence" value="ECO:0007669"/>
    <property type="project" value="UniProtKB-SubCell"/>
</dbReference>
<keyword evidence="3" id="KW-0238">DNA-binding</keyword>
<dbReference type="AlphaFoldDB" id="A0A396J148"/>
<dbReference type="GO" id="GO:0003677">
    <property type="term" value="F:DNA binding"/>
    <property type="evidence" value="ECO:0007669"/>
    <property type="project" value="UniProtKB-KW"/>
</dbReference>
<dbReference type="PANTHER" id="PTHR31920">
    <property type="entry name" value="B3 DOMAIN-CONTAINING"/>
    <property type="match status" value="1"/>
</dbReference>
<dbReference type="Pfam" id="PF02362">
    <property type="entry name" value="B3"/>
    <property type="match status" value="2"/>
</dbReference>
<dbReference type="SUPFAM" id="SSF101936">
    <property type="entry name" value="DNA-binding pseudobarrel domain"/>
    <property type="match status" value="2"/>
</dbReference>
<feature type="domain" description="TF-B3" evidence="6">
    <location>
        <begin position="18"/>
        <end position="111"/>
    </location>
</feature>
<gene>
    <name evidence="7" type="ORF">MtrunA17_Chr3g0131891</name>
</gene>
<evidence type="ECO:0000256" key="3">
    <source>
        <dbReference type="ARBA" id="ARBA00023125"/>
    </source>
</evidence>
<feature type="domain" description="TF-B3" evidence="6">
    <location>
        <begin position="204"/>
        <end position="305"/>
    </location>
</feature>
<evidence type="ECO:0000256" key="4">
    <source>
        <dbReference type="ARBA" id="ARBA00023163"/>
    </source>
</evidence>
<organism evidence="7">
    <name type="scientific">Medicago truncatula</name>
    <name type="common">Barrel medic</name>
    <name type="synonym">Medicago tribuloides</name>
    <dbReference type="NCBI Taxonomy" id="3880"/>
    <lineage>
        <taxon>Eukaryota</taxon>
        <taxon>Viridiplantae</taxon>
        <taxon>Streptophyta</taxon>
        <taxon>Embryophyta</taxon>
        <taxon>Tracheophyta</taxon>
        <taxon>Spermatophyta</taxon>
        <taxon>Magnoliopsida</taxon>
        <taxon>eudicotyledons</taxon>
        <taxon>Gunneridae</taxon>
        <taxon>Pentapetalae</taxon>
        <taxon>rosids</taxon>
        <taxon>fabids</taxon>
        <taxon>Fabales</taxon>
        <taxon>Fabaceae</taxon>
        <taxon>Papilionoideae</taxon>
        <taxon>50 kb inversion clade</taxon>
        <taxon>NPAAA clade</taxon>
        <taxon>Hologalegina</taxon>
        <taxon>IRL clade</taxon>
        <taxon>Trifolieae</taxon>
        <taxon>Medicago</taxon>
    </lineage>
</organism>
<dbReference type="InterPro" id="IPR003340">
    <property type="entry name" value="B3_DNA-bd"/>
</dbReference>
<dbReference type="Gramene" id="rna18643">
    <property type="protein sequence ID" value="RHN70095.1"/>
    <property type="gene ID" value="gene18643"/>
</dbReference>
<reference evidence="7" key="1">
    <citation type="journal article" date="2018" name="Nat. Plants">
        <title>Whole-genome landscape of Medicago truncatula symbiotic genes.</title>
        <authorList>
            <person name="Pecrix Y."/>
            <person name="Gamas P."/>
            <person name="Carrere S."/>
        </authorList>
    </citation>
    <scope>NUCLEOTIDE SEQUENCE</scope>
    <source>
        <tissue evidence="7">Leaves</tissue>
    </source>
</reference>
<keyword evidence="2" id="KW-0805">Transcription regulation</keyword>
<keyword evidence="5" id="KW-0539">Nucleus</keyword>
<dbReference type="CDD" id="cd10017">
    <property type="entry name" value="B3_DNA"/>
    <property type="match status" value="2"/>
</dbReference>
<protein>
    <submittedName>
        <fullName evidence="7">Putative transcription factor B3-Domain family</fullName>
    </submittedName>
</protein>
<proteinExistence type="predicted"/>
<keyword evidence="4" id="KW-0804">Transcription</keyword>
<evidence type="ECO:0000256" key="5">
    <source>
        <dbReference type="ARBA" id="ARBA00023242"/>
    </source>
</evidence>
<sequence length="332" mass="38565">MLSYFLMANKIPRAKPVHFFKIILTQNLHHGKLMMPRKFVEKYGECLPKTICVKTPNGVNWKLNLVKSDGKIWFQKGWKEFAEYHSLAHGHLLLFKYERTSLFHVHIFDKSALEINYPLTRVEDKRVFNCQGKKPSNNEDCRASQKRKTNSSFEIGSSSCVNVRKFQKAAVHHIDRKGKPVIVDADKVTTLERAKSFKTCNPSFVVVMGASYVEHHFLLTIPSMFGKRHFDLNKKRGDIHFQLSNGRVWPAKYRIRMSHTGLRFELSSGWKTFAKDNNLKVGDACNFELILSTNMTFQVHIFRETDKDNTNCSTSQSRINWCLIFFPIPFLI</sequence>
<dbReference type="SMART" id="SM01019">
    <property type="entry name" value="B3"/>
    <property type="match status" value="2"/>
</dbReference>
<evidence type="ECO:0000313" key="7">
    <source>
        <dbReference type="EMBL" id="RHN70095.1"/>
    </source>
</evidence>
<dbReference type="PROSITE" id="PS50863">
    <property type="entry name" value="B3"/>
    <property type="match status" value="2"/>
</dbReference>
<accession>A0A396J148</accession>
<dbReference type="Gene3D" id="2.40.330.10">
    <property type="entry name" value="DNA-binding pseudobarrel domain"/>
    <property type="match status" value="2"/>
</dbReference>
<evidence type="ECO:0000256" key="2">
    <source>
        <dbReference type="ARBA" id="ARBA00023015"/>
    </source>
</evidence>
<comment type="subcellular location">
    <subcellularLocation>
        <location evidence="1">Nucleus</location>
    </subcellularLocation>
</comment>
<dbReference type="InterPro" id="IPR015300">
    <property type="entry name" value="DNA-bd_pseudobarrel_sf"/>
</dbReference>
<dbReference type="PANTHER" id="PTHR31920:SF108">
    <property type="entry name" value="B3 DOMAIN-CONTAINING TRANSCRIPTION FACTOR VRN1-LIKE"/>
    <property type="match status" value="1"/>
</dbReference>
<dbReference type="EMBL" id="PSQE01000003">
    <property type="protein sequence ID" value="RHN70095.1"/>
    <property type="molecule type" value="Genomic_DNA"/>
</dbReference>